<dbReference type="Proteomes" id="UP000017836">
    <property type="component" value="Unassembled WGS sequence"/>
</dbReference>
<evidence type="ECO:0000313" key="2">
    <source>
        <dbReference type="EMBL" id="ERM99907.1"/>
    </source>
</evidence>
<name>W1NWA8_AMBTC</name>
<accession>W1NWA8</accession>
<organism evidence="2 3">
    <name type="scientific">Amborella trichopoda</name>
    <dbReference type="NCBI Taxonomy" id="13333"/>
    <lineage>
        <taxon>Eukaryota</taxon>
        <taxon>Viridiplantae</taxon>
        <taxon>Streptophyta</taxon>
        <taxon>Embryophyta</taxon>
        <taxon>Tracheophyta</taxon>
        <taxon>Spermatophyta</taxon>
        <taxon>Magnoliopsida</taxon>
        <taxon>Amborellales</taxon>
        <taxon>Amborellaceae</taxon>
        <taxon>Amborella</taxon>
    </lineage>
</organism>
<protein>
    <submittedName>
        <fullName evidence="2">Uncharacterized protein</fullName>
    </submittedName>
</protein>
<dbReference type="HOGENOM" id="CLU_1451194_0_0_1"/>
<keyword evidence="3" id="KW-1185">Reference proteome</keyword>
<feature type="non-terminal residue" evidence="2">
    <location>
        <position position="1"/>
    </location>
</feature>
<dbReference type="EMBL" id="KI394965">
    <property type="protein sequence ID" value="ERM99907.1"/>
    <property type="molecule type" value="Genomic_DNA"/>
</dbReference>
<evidence type="ECO:0000313" key="3">
    <source>
        <dbReference type="Proteomes" id="UP000017836"/>
    </source>
</evidence>
<feature type="region of interest" description="Disordered" evidence="1">
    <location>
        <begin position="29"/>
        <end position="116"/>
    </location>
</feature>
<sequence length="187" mass="20346">VRGLRFGGRATLGKKAVVSGDMTWGRGVAEVGGRDGQADEWERGSQGSIGRKSWEVGWGKQLEGKGIGGGEDVGRKNGEEGFSGRVGQRAVGGERRDMVMGKNGRGRRKKRETDGGARRAILDKRKGKIRWRGRMDTCSRVARGSKGDDGWELNGRRLVAREGGGGVGQSFAAARSTWQREKEPYWV</sequence>
<feature type="compositionally biased region" description="Basic and acidic residues" evidence="1">
    <location>
        <begin position="32"/>
        <end position="43"/>
    </location>
</feature>
<evidence type="ECO:0000256" key="1">
    <source>
        <dbReference type="SAM" id="MobiDB-lite"/>
    </source>
</evidence>
<proteinExistence type="predicted"/>
<dbReference type="Gramene" id="ERM99907">
    <property type="protein sequence ID" value="ERM99907"/>
    <property type="gene ID" value="AMTR_s00110p00068010"/>
</dbReference>
<reference evidence="3" key="1">
    <citation type="journal article" date="2013" name="Science">
        <title>The Amborella genome and the evolution of flowering plants.</title>
        <authorList>
            <consortium name="Amborella Genome Project"/>
        </authorList>
    </citation>
    <scope>NUCLEOTIDE SEQUENCE [LARGE SCALE GENOMIC DNA]</scope>
</reference>
<gene>
    <name evidence="2" type="ORF">AMTR_s00110p00068010</name>
</gene>
<dbReference type="AlphaFoldDB" id="W1NWA8"/>